<evidence type="ECO:0000313" key="3">
    <source>
        <dbReference type="Proteomes" id="UP001595925"/>
    </source>
</evidence>
<feature type="transmembrane region" description="Helical" evidence="1">
    <location>
        <begin position="259"/>
        <end position="282"/>
    </location>
</feature>
<evidence type="ECO:0008006" key="4">
    <source>
        <dbReference type="Google" id="ProtNLM"/>
    </source>
</evidence>
<name>A0ABD5QJD6_9EURY</name>
<evidence type="ECO:0000256" key="1">
    <source>
        <dbReference type="SAM" id="Phobius"/>
    </source>
</evidence>
<dbReference type="EMBL" id="JBHSJG010000053">
    <property type="protein sequence ID" value="MFC4989689.1"/>
    <property type="molecule type" value="Genomic_DNA"/>
</dbReference>
<feature type="transmembrane region" description="Helical" evidence="1">
    <location>
        <begin position="175"/>
        <end position="193"/>
    </location>
</feature>
<feature type="transmembrane region" description="Helical" evidence="1">
    <location>
        <begin position="415"/>
        <end position="440"/>
    </location>
</feature>
<keyword evidence="1" id="KW-0472">Membrane</keyword>
<organism evidence="2 3">
    <name type="scientific">Saliphagus infecundisoli</name>
    <dbReference type="NCBI Taxonomy" id="1849069"/>
    <lineage>
        <taxon>Archaea</taxon>
        <taxon>Methanobacteriati</taxon>
        <taxon>Methanobacteriota</taxon>
        <taxon>Stenosarchaea group</taxon>
        <taxon>Halobacteria</taxon>
        <taxon>Halobacteriales</taxon>
        <taxon>Natrialbaceae</taxon>
        <taxon>Saliphagus</taxon>
    </lineage>
</organism>
<keyword evidence="1" id="KW-0812">Transmembrane</keyword>
<evidence type="ECO:0000313" key="2">
    <source>
        <dbReference type="EMBL" id="MFC4989689.1"/>
    </source>
</evidence>
<feature type="transmembrane region" description="Helical" evidence="1">
    <location>
        <begin position="385"/>
        <end position="403"/>
    </location>
</feature>
<feature type="transmembrane region" description="Helical" evidence="1">
    <location>
        <begin position="31"/>
        <end position="50"/>
    </location>
</feature>
<sequence length="476" mass="52092">MDVFAILLVVLLAGLVAVPWAIAIRDREIDYFEPIIFHSIFVGMLGLVLADDLLLKPDQTYRWDVIPWSWHMGTMIAGTALTVTFASTLVGYYVVGPRVMAWVSERVLGVRAAINNLGHVPGELFRAIGIVYMLVGLVAFGLIVLVVFPTNNPLFVYTGITPRSQLFAGAGPLRIWTRAIPLGYLLYLCGVLTDQRTPSVVELGGLVPVVIVPVLLGSRGGALTSIVLVTIVLYYATLRPRVDVRSGRIIDLVERLPPMVRALIIPAMGVLLAPTVVALRWLRDDESLPVVLQRIDLIPVLTAGVHDDQFENFLALLSIMPEEIGFYYGTFYFRAVTNFVPSAIWPGKPISTTGGVLYRTLGGETGGRPPGAIGDYFINFGPPGLLLMGLLFGVFLYFLYQLLQPRGYARRRRPTPFVVVLFAVILTALGSLGLTANALYGLLADLIILVPAFVLVTAVRTGFVPRVSARVRSRKH</sequence>
<comment type="caution">
    <text evidence="2">The sequence shown here is derived from an EMBL/GenBank/DDBJ whole genome shotgun (WGS) entry which is preliminary data.</text>
</comment>
<feature type="transmembrane region" description="Helical" evidence="1">
    <location>
        <begin position="446"/>
        <end position="465"/>
    </location>
</feature>
<keyword evidence="1" id="KW-1133">Transmembrane helix</keyword>
<dbReference type="AlphaFoldDB" id="A0ABD5QJD6"/>
<feature type="transmembrane region" description="Helical" evidence="1">
    <location>
        <begin position="124"/>
        <end position="148"/>
    </location>
</feature>
<protein>
    <recommendedName>
        <fullName evidence="4">Oligosaccharide repeat unit polymerase</fullName>
    </recommendedName>
</protein>
<dbReference type="RefSeq" id="WP_224829312.1">
    <property type="nucleotide sequence ID" value="NZ_JAIVEF010000019.1"/>
</dbReference>
<keyword evidence="3" id="KW-1185">Reference proteome</keyword>
<dbReference type="Proteomes" id="UP001595925">
    <property type="component" value="Unassembled WGS sequence"/>
</dbReference>
<accession>A0ABD5QJD6</accession>
<feature type="transmembrane region" description="Helical" evidence="1">
    <location>
        <begin position="222"/>
        <end position="238"/>
    </location>
</feature>
<feature type="transmembrane region" description="Helical" evidence="1">
    <location>
        <begin position="70"/>
        <end position="95"/>
    </location>
</feature>
<feature type="transmembrane region" description="Helical" evidence="1">
    <location>
        <begin position="200"/>
        <end position="216"/>
    </location>
</feature>
<proteinExistence type="predicted"/>
<feature type="transmembrane region" description="Helical" evidence="1">
    <location>
        <begin position="6"/>
        <end position="24"/>
    </location>
</feature>
<gene>
    <name evidence="2" type="ORF">ACFPFO_18390</name>
</gene>
<reference evidence="2 3" key="1">
    <citation type="journal article" date="2019" name="Int. J. Syst. Evol. Microbiol.">
        <title>The Global Catalogue of Microorganisms (GCM) 10K type strain sequencing project: providing services to taxonomists for standard genome sequencing and annotation.</title>
        <authorList>
            <consortium name="The Broad Institute Genomics Platform"/>
            <consortium name="The Broad Institute Genome Sequencing Center for Infectious Disease"/>
            <person name="Wu L."/>
            <person name="Ma J."/>
        </authorList>
    </citation>
    <scope>NUCLEOTIDE SEQUENCE [LARGE SCALE GENOMIC DNA]</scope>
    <source>
        <strain evidence="2 3">CGMCC 1.15824</strain>
    </source>
</reference>